<name>A0A1E5UMT8_9POAL</name>
<protein>
    <recommendedName>
        <fullName evidence="4">Late embryogenesis abundant protein LEA-2 subgroup domain-containing protein</fullName>
    </recommendedName>
</protein>
<evidence type="ECO:0000256" key="1">
    <source>
        <dbReference type="SAM" id="Phobius"/>
    </source>
</evidence>
<gene>
    <name evidence="2" type="ORF">BAE44_0024852</name>
</gene>
<accession>A0A1E5UMT8</accession>
<organism evidence="2 3">
    <name type="scientific">Dichanthelium oligosanthes</name>
    <dbReference type="NCBI Taxonomy" id="888268"/>
    <lineage>
        <taxon>Eukaryota</taxon>
        <taxon>Viridiplantae</taxon>
        <taxon>Streptophyta</taxon>
        <taxon>Embryophyta</taxon>
        <taxon>Tracheophyta</taxon>
        <taxon>Spermatophyta</taxon>
        <taxon>Magnoliopsida</taxon>
        <taxon>Liliopsida</taxon>
        <taxon>Poales</taxon>
        <taxon>Poaceae</taxon>
        <taxon>PACMAD clade</taxon>
        <taxon>Panicoideae</taxon>
        <taxon>Panicodae</taxon>
        <taxon>Paniceae</taxon>
        <taxon>Dichantheliinae</taxon>
        <taxon>Dichanthelium</taxon>
    </lineage>
</organism>
<dbReference type="OrthoDB" id="693965at2759"/>
<comment type="caution">
    <text evidence="2">The sequence shown here is derived from an EMBL/GenBank/DDBJ whole genome shotgun (WGS) entry which is preliminary data.</text>
</comment>
<keyword evidence="3" id="KW-1185">Reference proteome</keyword>
<dbReference type="STRING" id="888268.A0A1E5UMT8"/>
<keyword evidence="1" id="KW-1133">Transmembrane helix</keyword>
<evidence type="ECO:0008006" key="4">
    <source>
        <dbReference type="Google" id="ProtNLM"/>
    </source>
</evidence>
<keyword evidence="1" id="KW-0472">Membrane</keyword>
<feature type="transmembrane region" description="Helical" evidence="1">
    <location>
        <begin position="32"/>
        <end position="52"/>
    </location>
</feature>
<evidence type="ECO:0000313" key="2">
    <source>
        <dbReference type="EMBL" id="OEL14128.1"/>
    </source>
</evidence>
<dbReference type="EMBL" id="LWDX02071037">
    <property type="protein sequence ID" value="OEL14128.1"/>
    <property type="molecule type" value="Genomic_DNA"/>
</dbReference>
<keyword evidence="1" id="KW-0812">Transmembrane</keyword>
<sequence length="86" mass="8887">MGDADGHGCSCGDCCRCFCICVATSVCNWYTFLAAVALAAVLVAAFGVALPVRATVTAASLARLDIIDNGSLAYNVSLTVVLRNRN</sequence>
<dbReference type="AlphaFoldDB" id="A0A1E5UMT8"/>
<reference evidence="2 3" key="1">
    <citation type="submission" date="2016-09" db="EMBL/GenBank/DDBJ databases">
        <title>The draft genome of Dichanthelium oligosanthes: A C3 panicoid grass species.</title>
        <authorList>
            <person name="Studer A.J."/>
            <person name="Schnable J.C."/>
            <person name="Brutnell T.P."/>
        </authorList>
    </citation>
    <scope>NUCLEOTIDE SEQUENCE [LARGE SCALE GENOMIC DNA]</scope>
    <source>
        <strain evidence="3">cv. Kellogg 1175</strain>
        <tissue evidence="2">Leaf</tissue>
    </source>
</reference>
<dbReference type="Proteomes" id="UP000095767">
    <property type="component" value="Unassembled WGS sequence"/>
</dbReference>
<proteinExistence type="predicted"/>
<evidence type="ECO:0000313" key="3">
    <source>
        <dbReference type="Proteomes" id="UP000095767"/>
    </source>
</evidence>